<proteinExistence type="predicted"/>
<dbReference type="InterPro" id="IPR036628">
    <property type="entry name" value="Clp_N_dom_sf"/>
</dbReference>
<organism evidence="1 2">
    <name type="scientific">Planobispora siamensis</name>
    <dbReference type="NCBI Taxonomy" id="936338"/>
    <lineage>
        <taxon>Bacteria</taxon>
        <taxon>Bacillati</taxon>
        <taxon>Actinomycetota</taxon>
        <taxon>Actinomycetes</taxon>
        <taxon>Streptosporangiales</taxon>
        <taxon>Streptosporangiaceae</taxon>
        <taxon>Planobispora</taxon>
    </lineage>
</organism>
<name>A0A8J3SJL5_9ACTN</name>
<dbReference type="EMBL" id="BOOJ01000053">
    <property type="protein sequence ID" value="GIH95603.1"/>
    <property type="molecule type" value="Genomic_DNA"/>
</dbReference>
<protein>
    <submittedName>
        <fullName evidence="1">Peptidase</fullName>
    </submittedName>
</protein>
<sequence length="282" mass="29536">MFRGDHPDLSRTVGRALKLARDLGHPRTGSEHLLLALTAGSTVTRGTVTGSTVTEGTVTEGTVTEGTVTEGTITGSNVTGSNVTGSNDAVASILAAHGATEAAIREAVHRAAPAGAGAAADRDALAGLGIDLDRLLGASGAAALDRPPVREPLFPLGAAKARRRCARMRPPLGLDAQAAYEASLRLALSRRERDHRPEHLALALITLDPGVAWVLSTAGIDRQALLADLAAAFPPPRRNPLLNLERRLARRTRHRDIVRRYQHTTGRTTTSAAALATLIGRA</sequence>
<dbReference type="RefSeq" id="WP_204067682.1">
    <property type="nucleotide sequence ID" value="NZ_BOOJ01000053.1"/>
</dbReference>
<reference evidence="1 2" key="1">
    <citation type="submission" date="2021-01" db="EMBL/GenBank/DDBJ databases">
        <title>Whole genome shotgun sequence of Planobispora siamensis NBRC 107568.</title>
        <authorList>
            <person name="Komaki H."/>
            <person name="Tamura T."/>
        </authorList>
    </citation>
    <scope>NUCLEOTIDE SEQUENCE [LARGE SCALE GENOMIC DNA]</scope>
    <source>
        <strain evidence="1 2">NBRC 107568</strain>
    </source>
</reference>
<comment type="caution">
    <text evidence="1">The sequence shown here is derived from an EMBL/GenBank/DDBJ whole genome shotgun (WGS) entry which is preliminary data.</text>
</comment>
<accession>A0A8J3SJL5</accession>
<dbReference type="AlphaFoldDB" id="A0A8J3SJL5"/>
<dbReference type="Proteomes" id="UP000619788">
    <property type="component" value="Unassembled WGS sequence"/>
</dbReference>
<gene>
    <name evidence="1" type="ORF">Psi01_62330</name>
</gene>
<evidence type="ECO:0000313" key="2">
    <source>
        <dbReference type="Proteomes" id="UP000619788"/>
    </source>
</evidence>
<keyword evidence="2" id="KW-1185">Reference proteome</keyword>
<dbReference type="Gene3D" id="1.10.1780.10">
    <property type="entry name" value="Clp, N-terminal domain"/>
    <property type="match status" value="1"/>
</dbReference>
<evidence type="ECO:0000313" key="1">
    <source>
        <dbReference type="EMBL" id="GIH95603.1"/>
    </source>
</evidence>